<sequence>MPSHGNWVASKAVHETGLPQSHLRLTSTGRLPPTEEMDHDEEDEEEEDEEKGEETEEEERALLNGGKKLSLSCLVTNSETVGPEGQRGAERRSGNLILSGEQLPTSYADETMVSPRPCKLGKRVS</sequence>
<dbReference type="EMBL" id="CAAALY010068079">
    <property type="protein sequence ID" value="VEL24503.1"/>
    <property type="molecule type" value="Genomic_DNA"/>
</dbReference>
<feature type="region of interest" description="Disordered" evidence="1">
    <location>
        <begin position="1"/>
        <end position="125"/>
    </location>
</feature>
<dbReference type="AlphaFoldDB" id="A0A3S5A0N1"/>
<keyword evidence="3" id="KW-1185">Reference proteome</keyword>
<feature type="compositionally biased region" description="Acidic residues" evidence="1">
    <location>
        <begin position="35"/>
        <end position="59"/>
    </location>
</feature>
<name>A0A3S5A0N1_9PLAT</name>
<reference evidence="2" key="1">
    <citation type="submission" date="2018-11" db="EMBL/GenBank/DDBJ databases">
        <authorList>
            <consortium name="Pathogen Informatics"/>
        </authorList>
    </citation>
    <scope>NUCLEOTIDE SEQUENCE</scope>
</reference>
<comment type="caution">
    <text evidence="2">The sequence shown here is derived from an EMBL/GenBank/DDBJ whole genome shotgun (WGS) entry which is preliminary data.</text>
</comment>
<evidence type="ECO:0000313" key="2">
    <source>
        <dbReference type="EMBL" id="VEL24503.1"/>
    </source>
</evidence>
<proteinExistence type="predicted"/>
<organism evidence="2 3">
    <name type="scientific">Protopolystoma xenopodis</name>
    <dbReference type="NCBI Taxonomy" id="117903"/>
    <lineage>
        <taxon>Eukaryota</taxon>
        <taxon>Metazoa</taxon>
        <taxon>Spiralia</taxon>
        <taxon>Lophotrochozoa</taxon>
        <taxon>Platyhelminthes</taxon>
        <taxon>Monogenea</taxon>
        <taxon>Polyopisthocotylea</taxon>
        <taxon>Polystomatidea</taxon>
        <taxon>Polystomatidae</taxon>
        <taxon>Protopolystoma</taxon>
    </lineage>
</organism>
<accession>A0A3S5A0N1</accession>
<evidence type="ECO:0000313" key="3">
    <source>
        <dbReference type="Proteomes" id="UP000784294"/>
    </source>
</evidence>
<protein>
    <submittedName>
        <fullName evidence="2">Uncharacterized protein</fullName>
    </submittedName>
</protein>
<dbReference type="Proteomes" id="UP000784294">
    <property type="component" value="Unassembled WGS sequence"/>
</dbReference>
<gene>
    <name evidence="2" type="ORF">PXEA_LOCUS17943</name>
</gene>
<evidence type="ECO:0000256" key="1">
    <source>
        <dbReference type="SAM" id="MobiDB-lite"/>
    </source>
</evidence>